<dbReference type="Pfam" id="PF11526">
    <property type="entry name" value="Pfc11_Clp1_ID"/>
    <property type="match status" value="1"/>
</dbReference>
<feature type="domain" description="CID" evidence="2">
    <location>
        <begin position="4"/>
        <end position="140"/>
    </location>
</feature>
<dbReference type="InterPro" id="IPR045154">
    <property type="entry name" value="PCF11-like"/>
</dbReference>
<dbReference type="PROSITE" id="PS51391">
    <property type="entry name" value="CID"/>
    <property type="match status" value="1"/>
</dbReference>
<dbReference type="CDD" id="cd16982">
    <property type="entry name" value="CID_Pcf11"/>
    <property type="match status" value="1"/>
</dbReference>
<dbReference type="GO" id="GO:0003729">
    <property type="term" value="F:mRNA binding"/>
    <property type="evidence" value="ECO:0007669"/>
    <property type="project" value="EnsemblFungi"/>
</dbReference>
<gene>
    <name evidence="3" type="primary">KAFR0E02660</name>
    <name evidence="3" type="ORF">KAFR_0E02660</name>
</gene>
<feature type="compositionally biased region" description="Low complexity" evidence="1">
    <location>
        <begin position="266"/>
        <end position="279"/>
    </location>
</feature>
<dbReference type="GO" id="GO:0005849">
    <property type="term" value="C:mRNA cleavage factor complex"/>
    <property type="evidence" value="ECO:0007669"/>
    <property type="project" value="EnsemblFungi"/>
</dbReference>
<dbReference type="Pfam" id="PF21936">
    <property type="entry name" value="Pcf11_C"/>
    <property type="match status" value="1"/>
</dbReference>
<keyword evidence="4" id="KW-1185">Reference proteome</keyword>
<dbReference type="InParanoid" id="H2AVL8"/>
<sequence length="596" mass="67366">MDPEAERIVKDFTSILEELTFNSRPIITTITKIAEENISYSQYFVDALENRIDKCVPGQKLYAFYAVDSICKNAGSPYTIYFSRNLFSLYKKTYLLVDNNTRSKLINMFKTWMTPNEATGGPLFEGAALERIEKFLIKASALHQKNFQLKLPTPTVPLLLRDIDKLTVLTNERLRNLPNDEKLLMKLNVLSQLKQSLQREKLSQDALRQVQLQLKQIFAQDQKVIQDSVRRQQQQNEQGESKQSSKDHTMENGSKETGSYNNNVHSESSTPFSPLFSSSSGSTPPVSSTLFGNISSFLPAQNFAEIERSNKISSLNKLYESLNEEGLLYEPPKESVVTLYNKLNKDSELSSINDTVKNLPPISTLQNILFDCKAYFSTVNINVSNIPSLQFNQQNIANKNPLVTNSLINLLYRVKSNKCSTCGKRFGNAPEEKKLYNEHLDWHFRINNRIKGSSVSSTSASLAAAANKNIQSRNWYLSALEWINFKDDFIVSTKEVVDEDRQTNSQNNRAGIVTLPSGGKISSATGSNVSEESLYNKFVAVPESSVDMTFKCPICKDVVSSVYDEESGEWIWKNTVSIDGKYFHATCYHETSKNSR</sequence>
<dbReference type="OrthoDB" id="2129491at2759"/>
<dbReference type="GO" id="GO:0031124">
    <property type="term" value="P:mRNA 3'-end processing"/>
    <property type="evidence" value="ECO:0007669"/>
    <property type="project" value="EnsemblFungi"/>
</dbReference>
<dbReference type="Proteomes" id="UP000005220">
    <property type="component" value="Chromosome 5"/>
</dbReference>
<dbReference type="GO" id="GO:0005829">
    <property type="term" value="C:cytosol"/>
    <property type="evidence" value="ECO:0007669"/>
    <property type="project" value="EnsemblFungi"/>
</dbReference>
<evidence type="ECO:0000313" key="3">
    <source>
        <dbReference type="EMBL" id="CCF58418.1"/>
    </source>
</evidence>
<accession>H2AVL8</accession>
<dbReference type="InterPro" id="IPR006569">
    <property type="entry name" value="CID_dom"/>
</dbReference>
<dbReference type="RefSeq" id="XP_003957553.1">
    <property type="nucleotide sequence ID" value="XM_003957504.1"/>
</dbReference>
<dbReference type="FunCoup" id="H2AVL8">
    <property type="interactions" value="563"/>
</dbReference>
<dbReference type="FunFam" id="1.25.40.90:FF:000016">
    <property type="entry name" value="mRNA cleavage factor complex component Pcf11"/>
    <property type="match status" value="1"/>
</dbReference>
<dbReference type="InterPro" id="IPR054127">
    <property type="entry name" value="Pcf11_C"/>
</dbReference>
<dbReference type="GO" id="GO:0000993">
    <property type="term" value="F:RNA polymerase II complex binding"/>
    <property type="evidence" value="ECO:0007669"/>
    <property type="project" value="EnsemblFungi"/>
</dbReference>
<evidence type="ECO:0000259" key="2">
    <source>
        <dbReference type="PROSITE" id="PS51391"/>
    </source>
</evidence>
<dbReference type="Gene3D" id="1.25.40.90">
    <property type="match status" value="1"/>
</dbReference>
<dbReference type="InterPro" id="IPR047415">
    <property type="entry name" value="Pcf11_CID"/>
</dbReference>
<protein>
    <recommendedName>
        <fullName evidence="2">CID domain-containing protein</fullName>
    </recommendedName>
</protein>
<dbReference type="KEGG" id="kaf:KAFR_0E02660"/>
<dbReference type="InterPro" id="IPR008942">
    <property type="entry name" value="ENTH_VHS"/>
</dbReference>
<organism evidence="3 4">
    <name type="scientific">Kazachstania africana (strain ATCC 22294 / BCRC 22015 / CBS 2517 / CECT 1963 / NBRC 1671 / NRRL Y-8276)</name>
    <name type="common">Yeast</name>
    <name type="synonym">Kluyveromyces africanus</name>
    <dbReference type="NCBI Taxonomy" id="1071382"/>
    <lineage>
        <taxon>Eukaryota</taxon>
        <taxon>Fungi</taxon>
        <taxon>Dikarya</taxon>
        <taxon>Ascomycota</taxon>
        <taxon>Saccharomycotina</taxon>
        <taxon>Saccharomycetes</taxon>
        <taxon>Saccharomycetales</taxon>
        <taxon>Saccharomycetaceae</taxon>
        <taxon>Kazachstania</taxon>
    </lineage>
</organism>
<evidence type="ECO:0000313" key="4">
    <source>
        <dbReference type="Proteomes" id="UP000005220"/>
    </source>
</evidence>
<dbReference type="HOGENOM" id="CLU_015606_1_0_1"/>
<dbReference type="AlphaFoldDB" id="H2AVL8"/>
<dbReference type="EMBL" id="HE650825">
    <property type="protein sequence ID" value="CCF58418.1"/>
    <property type="molecule type" value="Genomic_DNA"/>
</dbReference>
<dbReference type="PANTHER" id="PTHR15921:SF3">
    <property type="entry name" value="PRE-MRNA CLEAVAGE COMPLEX 2 PROTEIN PCF11"/>
    <property type="match status" value="1"/>
</dbReference>
<dbReference type="InterPro" id="IPR021605">
    <property type="entry name" value="Pcf11_Clp1-ID"/>
</dbReference>
<dbReference type="GO" id="GO:0030846">
    <property type="term" value="P:termination of RNA polymerase II transcription, poly(A)-coupled"/>
    <property type="evidence" value="ECO:0007669"/>
    <property type="project" value="EnsemblFungi"/>
</dbReference>
<dbReference type="GeneID" id="13883155"/>
<dbReference type="STRING" id="1071382.H2AVL8"/>
<dbReference type="Pfam" id="PF04818">
    <property type="entry name" value="CID"/>
    <property type="match status" value="1"/>
</dbReference>
<proteinExistence type="predicted"/>
<dbReference type="InterPro" id="IPR054128">
    <property type="entry name" value="Pfc11_Rna14/15-ID"/>
</dbReference>
<feature type="region of interest" description="Disordered" evidence="1">
    <location>
        <begin position="228"/>
        <end position="279"/>
    </location>
</feature>
<name>H2AVL8_KAZAF</name>
<reference evidence="3 4" key="1">
    <citation type="journal article" date="2011" name="Proc. Natl. Acad. Sci. U.S.A.">
        <title>Evolutionary erosion of yeast sex chromosomes by mating-type switching accidents.</title>
        <authorList>
            <person name="Gordon J.L."/>
            <person name="Armisen D."/>
            <person name="Proux-Wera E."/>
            <person name="Oheigeartaigh S.S."/>
            <person name="Byrne K.P."/>
            <person name="Wolfe K.H."/>
        </authorList>
    </citation>
    <scope>NUCLEOTIDE SEQUENCE [LARGE SCALE GENOMIC DNA]</scope>
    <source>
        <strain evidence="4">ATCC 22294 / BCRC 22015 / CBS 2517 / CECT 1963 / NBRC 1671 / NRRL Y-8276</strain>
    </source>
</reference>
<dbReference type="Pfam" id="PF21940">
    <property type="entry name" value="Pfc11_Rna14-15-ID"/>
    <property type="match status" value="1"/>
</dbReference>
<dbReference type="GO" id="GO:0030847">
    <property type="term" value="P:termination of RNA polymerase II transcription, exosome-dependent"/>
    <property type="evidence" value="ECO:0007669"/>
    <property type="project" value="EnsemblFungi"/>
</dbReference>
<evidence type="ECO:0000256" key="1">
    <source>
        <dbReference type="SAM" id="MobiDB-lite"/>
    </source>
</evidence>
<feature type="compositionally biased region" description="Polar residues" evidence="1">
    <location>
        <begin position="255"/>
        <end position="265"/>
    </location>
</feature>
<dbReference type="SUPFAM" id="SSF48464">
    <property type="entry name" value="ENTH/VHS domain"/>
    <property type="match status" value="1"/>
</dbReference>
<feature type="compositionally biased region" description="Basic and acidic residues" evidence="1">
    <location>
        <begin position="239"/>
        <end position="254"/>
    </location>
</feature>
<dbReference type="SMART" id="SM00582">
    <property type="entry name" value="RPR"/>
    <property type="match status" value="1"/>
</dbReference>
<dbReference type="PANTHER" id="PTHR15921">
    <property type="entry name" value="PRE-MRNA CLEAVAGE COMPLEX II"/>
    <property type="match status" value="1"/>
</dbReference>
<dbReference type="eggNOG" id="KOG2071">
    <property type="taxonomic scope" value="Eukaryota"/>
</dbReference>